<evidence type="ECO:0000313" key="2">
    <source>
        <dbReference type="Proteomes" id="UP000831701"/>
    </source>
</evidence>
<proteinExistence type="predicted"/>
<feature type="non-terminal residue" evidence="1">
    <location>
        <position position="1"/>
    </location>
</feature>
<reference evidence="1" key="1">
    <citation type="submission" date="2022-04" db="EMBL/GenBank/DDBJ databases">
        <title>Jade perch genome.</title>
        <authorList>
            <person name="Chao B."/>
        </authorList>
    </citation>
    <scope>NUCLEOTIDE SEQUENCE</scope>
    <source>
        <strain evidence="1">CB-2022</strain>
    </source>
</reference>
<protein>
    <submittedName>
        <fullName evidence="1">Uncharacterized protein</fullName>
    </submittedName>
</protein>
<feature type="non-terminal residue" evidence="1">
    <location>
        <position position="609"/>
    </location>
</feature>
<comment type="caution">
    <text evidence="1">The sequence shown here is derived from an EMBL/GenBank/DDBJ whole genome shotgun (WGS) entry which is preliminary data.</text>
</comment>
<organism evidence="1 2">
    <name type="scientific">Scortum barcoo</name>
    <name type="common">barcoo grunter</name>
    <dbReference type="NCBI Taxonomy" id="214431"/>
    <lineage>
        <taxon>Eukaryota</taxon>
        <taxon>Metazoa</taxon>
        <taxon>Chordata</taxon>
        <taxon>Craniata</taxon>
        <taxon>Vertebrata</taxon>
        <taxon>Euteleostomi</taxon>
        <taxon>Actinopterygii</taxon>
        <taxon>Neopterygii</taxon>
        <taxon>Teleostei</taxon>
        <taxon>Neoteleostei</taxon>
        <taxon>Acanthomorphata</taxon>
        <taxon>Eupercaria</taxon>
        <taxon>Centrarchiformes</taxon>
        <taxon>Terapontoidei</taxon>
        <taxon>Terapontidae</taxon>
        <taxon>Scortum</taxon>
    </lineage>
</organism>
<dbReference type="EMBL" id="CM041535">
    <property type="protein sequence ID" value="KAI3372219.1"/>
    <property type="molecule type" value="Genomic_DNA"/>
</dbReference>
<gene>
    <name evidence="1" type="ORF">L3Q82_022655</name>
</gene>
<name>A0ACB8WXG4_9TELE</name>
<dbReference type="Proteomes" id="UP000831701">
    <property type="component" value="Chromosome 5"/>
</dbReference>
<sequence>WTALHEASAVGDEAVVEELLKAGADINARSSDGVTPLHDAVCSGHYQVVKLLLQYGSNASDRNVYIKVLNCDTSSEVHCHTQFSCHSSFSDQASVQSQGSGGIQLKKKHTTTDQLSHSDALRVVLEELQRKQKEISTCHLAGLEDAGRYYAALTQIQNGLIEMLAKQRLERDNLAKKCRSTRVFASSGQPGLRLASLLGLPVLVPVNCVRSPTGQHGPIGGLLLQLDAASLTSGVHHRVRGFAAMTGTRELASTASNCCIDNGRSRTFLLGGEPTGRRAHVRDFGLSPAGSRQGQSSGQQALTCRAPTPALAPGWGPWRTSDCLQQCVLECQLVSLASRQMNLLEILHKQMNLVEVYVTMKSTLPTQPVSHQGSIVVRQKPDLLTSPVWTPASSKGRAGRNCNQDSERKESYRSVTQASLLKSALVKVLAVHRPPVPSLTWGKKAPAHADVLNKKASLCQSSTLQAGNTLQHMNFRMKQKKALIQIQTQTVDNSSHFSKLIQRGVIPCGSALQLLLKQGHWHIAHVQCDVLIKDSKGKFHLTPECWLESILGNNITVSSSCAWDKVMYRDIPLSYYLLNIGAQENTTQTHPEHGIQHCRVTSCQEALTT</sequence>
<keyword evidence="2" id="KW-1185">Reference proteome</keyword>
<evidence type="ECO:0000313" key="1">
    <source>
        <dbReference type="EMBL" id="KAI3372219.1"/>
    </source>
</evidence>
<accession>A0ACB8WXG4</accession>